<evidence type="ECO:0000256" key="3">
    <source>
        <dbReference type="ARBA" id="ARBA00023157"/>
    </source>
</evidence>
<dbReference type="InterPro" id="IPR005746">
    <property type="entry name" value="Thioredoxin"/>
</dbReference>
<dbReference type="GO" id="GO:0005737">
    <property type="term" value="C:cytoplasm"/>
    <property type="evidence" value="ECO:0007669"/>
    <property type="project" value="TreeGrafter"/>
</dbReference>
<organism evidence="6">
    <name type="scientific">Phaffia rhodozyma</name>
    <name type="common">Yeast</name>
    <name type="synonym">Xanthophyllomyces dendrorhous</name>
    <dbReference type="NCBI Taxonomy" id="264483"/>
    <lineage>
        <taxon>Eukaryota</taxon>
        <taxon>Fungi</taxon>
        <taxon>Dikarya</taxon>
        <taxon>Basidiomycota</taxon>
        <taxon>Agaricomycotina</taxon>
        <taxon>Tremellomycetes</taxon>
        <taxon>Cystofilobasidiales</taxon>
        <taxon>Mrakiaceae</taxon>
        <taxon>Phaffia</taxon>
    </lineage>
</organism>
<keyword evidence="1" id="KW-0813">Transport</keyword>
<name>A0A0F7STV2_PHARH</name>
<dbReference type="InterPro" id="IPR017937">
    <property type="entry name" value="Thioredoxin_CS"/>
</dbReference>
<evidence type="ECO:0000259" key="5">
    <source>
        <dbReference type="PROSITE" id="PS51352"/>
    </source>
</evidence>
<dbReference type="GO" id="GO:0015035">
    <property type="term" value="F:protein-disulfide reductase activity"/>
    <property type="evidence" value="ECO:0007669"/>
    <property type="project" value="InterPro"/>
</dbReference>
<dbReference type="CDD" id="cd02947">
    <property type="entry name" value="TRX_family"/>
    <property type="match status" value="1"/>
</dbReference>
<dbReference type="InterPro" id="IPR036249">
    <property type="entry name" value="Thioredoxin-like_sf"/>
</dbReference>
<feature type="domain" description="Thioredoxin" evidence="5">
    <location>
        <begin position="12"/>
        <end position="136"/>
    </location>
</feature>
<proteinExistence type="predicted"/>
<dbReference type="NCBIfam" id="TIGR01068">
    <property type="entry name" value="thioredoxin"/>
    <property type="match status" value="1"/>
</dbReference>
<dbReference type="AlphaFoldDB" id="A0A0F7STV2"/>
<dbReference type="EMBL" id="LN483166">
    <property type="protein sequence ID" value="CED84916.1"/>
    <property type="molecule type" value="Genomic_DNA"/>
</dbReference>
<dbReference type="PANTHER" id="PTHR45663:SF11">
    <property type="entry name" value="GEO12009P1"/>
    <property type="match status" value="1"/>
</dbReference>
<evidence type="ECO:0000313" key="6">
    <source>
        <dbReference type="EMBL" id="CED84916.1"/>
    </source>
</evidence>
<dbReference type="PRINTS" id="PR00421">
    <property type="entry name" value="THIOREDOXIN"/>
</dbReference>
<dbReference type="PANTHER" id="PTHR45663">
    <property type="entry name" value="GEO12009P1"/>
    <property type="match status" value="1"/>
</dbReference>
<dbReference type="PROSITE" id="PS00194">
    <property type="entry name" value="THIOREDOXIN_1"/>
    <property type="match status" value="1"/>
</dbReference>
<dbReference type="FunFam" id="3.40.30.10:FF:000001">
    <property type="entry name" value="Thioredoxin"/>
    <property type="match status" value="1"/>
</dbReference>
<evidence type="ECO:0000256" key="4">
    <source>
        <dbReference type="ARBA" id="ARBA00023284"/>
    </source>
</evidence>
<reference evidence="6" key="1">
    <citation type="submission" date="2014-08" db="EMBL/GenBank/DDBJ databases">
        <authorList>
            <person name="Sharma Rahul"/>
            <person name="Thines Marco"/>
        </authorList>
    </citation>
    <scope>NUCLEOTIDE SEQUENCE</scope>
</reference>
<dbReference type="SUPFAM" id="SSF52833">
    <property type="entry name" value="Thioredoxin-like"/>
    <property type="match status" value="1"/>
</dbReference>
<evidence type="ECO:0000256" key="1">
    <source>
        <dbReference type="ARBA" id="ARBA00022448"/>
    </source>
</evidence>
<keyword evidence="3" id="KW-1015">Disulfide bond</keyword>
<sequence length="136" mass="14997">MLNAVRSSLRNNLAGSPKRAFSVTPLRSAIFSSVDVKTFESEVLNANKDKVVLVDFYADWCGPCKMLKPILTKVANNAEANCDLVTVDTEELTEVAQKYKIASLPTVVAFRKGKEVSRFIGARNEKAVLSFVNEIK</sequence>
<keyword evidence="4" id="KW-0676">Redox-active center</keyword>
<protein>
    <submittedName>
        <fullName evidence="6">Thioredoxin-like protein</fullName>
    </submittedName>
</protein>
<dbReference type="InterPro" id="IPR013766">
    <property type="entry name" value="Thioredoxin_domain"/>
</dbReference>
<evidence type="ECO:0000256" key="2">
    <source>
        <dbReference type="ARBA" id="ARBA00022982"/>
    </source>
</evidence>
<dbReference type="Gene3D" id="3.40.30.10">
    <property type="entry name" value="Glutaredoxin"/>
    <property type="match status" value="1"/>
</dbReference>
<keyword evidence="2" id="KW-0249">Electron transport</keyword>
<dbReference type="PROSITE" id="PS51352">
    <property type="entry name" value="THIOREDOXIN_2"/>
    <property type="match status" value="1"/>
</dbReference>
<accession>A0A0F7STV2</accession>
<dbReference type="Pfam" id="PF00085">
    <property type="entry name" value="Thioredoxin"/>
    <property type="match status" value="1"/>
</dbReference>